<dbReference type="InterPro" id="IPR045562">
    <property type="entry name" value="RecG_dom3_C"/>
</dbReference>
<feature type="domain" description="Helicase ATP-binding" evidence="9">
    <location>
        <begin position="282"/>
        <end position="447"/>
    </location>
</feature>
<dbReference type="InterPro" id="IPR011545">
    <property type="entry name" value="DEAD/DEAH_box_helicase_dom"/>
</dbReference>
<dbReference type="SMART" id="SM00487">
    <property type="entry name" value="DEXDc"/>
    <property type="match status" value="1"/>
</dbReference>
<dbReference type="Pfam" id="PF00271">
    <property type="entry name" value="Helicase_C"/>
    <property type="match status" value="1"/>
</dbReference>
<dbReference type="PROSITE" id="PS51192">
    <property type="entry name" value="HELICASE_ATP_BIND_1"/>
    <property type="match status" value="1"/>
</dbReference>
<dbReference type="Gene3D" id="2.40.50.140">
    <property type="entry name" value="Nucleic acid-binding proteins"/>
    <property type="match status" value="1"/>
</dbReference>
<dbReference type="GO" id="GO:0004386">
    <property type="term" value="F:helicase activity"/>
    <property type="evidence" value="ECO:0007669"/>
    <property type="project" value="UniProtKB-KW"/>
</dbReference>
<evidence type="ECO:0000256" key="6">
    <source>
        <dbReference type="ARBA" id="ARBA00023125"/>
    </source>
</evidence>
<keyword evidence="3" id="KW-0378">Hydrolase</keyword>
<dbReference type="PROSITE" id="PS51194">
    <property type="entry name" value="HELICASE_CTER"/>
    <property type="match status" value="1"/>
</dbReference>
<dbReference type="Gene3D" id="3.40.50.300">
    <property type="entry name" value="P-loop containing nucleotide triphosphate hydrolases"/>
    <property type="match status" value="2"/>
</dbReference>
<name>A0ABY4N065_9MICO</name>
<dbReference type="InterPro" id="IPR033454">
    <property type="entry name" value="RecG_wedge"/>
</dbReference>
<keyword evidence="4 11" id="KW-0347">Helicase</keyword>
<evidence type="ECO:0000256" key="2">
    <source>
        <dbReference type="ARBA" id="ARBA00022763"/>
    </source>
</evidence>
<keyword evidence="5" id="KW-0067">ATP-binding</keyword>
<evidence type="ECO:0000256" key="8">
    <source>
        <dbReference type="ARBA" id="ARBA00049819"/>
    </source>
</evidence>
<keyword evidence="2" id="KW-0227">DNA damage</keyword>
<evidence type="ECO:0000259" key="10">
    <source>
        <dbReference type="PROSITE" id="PS51194"/>
    </source>
</evidence>
<dbReference type="InterPro" id="IPR014001">
    <property type="entry name" value="Helicase_ATP-bd"/>
</dbReference>
<dbReference type="InterPro" id="IPR001650">
    <property type="entry name" value="Helicase_C-like"/>
</dbReference>
<evidence type="ECO:0000259" key="9">
    <source>
        <dbReference type="PROSITE" id="PS51192"/>
    </source>
</evidence>
<evidence type="ECO:0000256" key="5">
    <source>
        <dbReference type="ARBA" id="ARBA00022840"/>
    </source>
</evidence>
<dbReference type="PANTHER" id="PTHR47964">
    <property type="entry name" value="ATP-DEPENDENT DNA HELICASE HOMOLOG RECG, CHLOROPLASTIC"/>
    <property type="match status" value="1"/>
</dbReference>
<keyword evidence="7" id="KW-0234">DNA repair</keyword>
<evidence type="ECO:0000256" key="7">
    <source>
        <dbReference type="ARBA" id="ARBA00023204"/>
    </source>
</evidence>
<dbReference type="Pfam" id="PF19833">
    <property type="entry name" value="RecG_dom3_C"/>
    <property type="match status" value="1"/>
</dbReference>
<accession>A0ABY4N065</accession>
<dbReference type="InterPro" id="IPR047112">
    <property type="entry name" value="RecG/Mfd"/>
</dbReference>
<evidence type="ECO:0000256" key="4">
    <source>
        <dbReference type="ARBA" id="ARBA00022806"/>
    </source>
</evidence>
<dbReference type="SUPFAM" id="SSF50249">
    <property type="entry name" value="Nucleic acid-binding proteins"/>
    <property type="match status" value="1"/>
</dbReference>
<reference evidence="11" key="1">
    <citation type="submission" date="2022-05" db="EMBL/GenBank/DDBJ databases">
        <title>Complete genome sequence of toluene-degrading Gulosibacter sediminis strain ACHW.36C.</title>
        <authorList>
            <person name="Wai A.C."/>
            <person name="Lai G.K."/>
            <person name="Griffin S.D."/>
            <person name="Leung F.C."/>
        </authorList>
    </citation>
    <scope>NUCLEOTIDE SEQUENCE [LARGE SCALE GENOMIC DNA]</scope>
    <source>
        <strain evidence="11">ACHW.36C</strain>
    </source>
</reference>
<dbReference type="EMBL" id="CP097160">
    <property type="protein sequence ID" value="UQN16065.1"/>
    <property type="molecule type" value="Genomic_DNA"/>
</dbReference>
<feature type="domain" description="Helicase C-terminal" evidence="10">
    <location>
        <begin position="466"/>
        <end position="643"/>
    </location>
</feature>
<proteinExistence type="predicted"/>
<dbReference type="SMART" id="SM00490">
    <property type="entry name" value="HELICc"/>
    <property type="match status" value="1"/>
</dbReference>
<gene>
    <name evidence="11" type="ORF">M3M28_02445</name>
</gene>
<dbReference type="InterPro" id="IPR027417">
    <property type="entry name" value="P-loop_NTPase"/>
</dbReference>
<dbReference type="SUPFAM" id="SSF52540">
    <property type="entry name" value="P-loop containing nucleoside triphosphate hydrolases"/>
    <property type="match status" value="2"/>
</dbReference>
<dbReference type="Pfam" id="PF00270">
    <property type="entry name" value="DEAD"/>
    <property type="match status" value="1"/>
</dbReference>
<evidence type="ECO:0000313" key="11">
    <source>
        <dbReference type="EMBL" id="UQN16065.1"/>
    </source>
</evidence>
<keyword evidence="1" id="KW-0547">Nucleotide-binding</keyword>
<sequence>MPTSPLMAPLTSIVEAKEAKALKKAFEMETVGDFVGHLPRRHARRGELTRIANLERDEYVTLVAQVTKVNLRRMQNRNGSILTVTITDGHGSIDMLWFNQHYREGQLHVGTTGLFSGKVTFYNGTPQLSHPEYQLFGDAQDAASAADDWASRPIPIYPATASYQSWRFARLMQSTLPKLPELPDPVPGVVRADRGELSFDEAIRAFHLAKIDTDLDAAREALKFTEAFELQAALAQKRARATLVGALARPLHLGGLRERFDAALPFELTADQAEVGKQFEAELATTTPMYRLLQGEVGSGKTLVAVRAMLQVAETGGQSVLLAPTEVLATQHLRSITRSLGPELAGELMPTLLTGSLSKGERQRALLRMVTGDAKIVVGTHALLTEGVEFEDLGLLVIDEQHRFGVEQRERLRRRGLHPPHQLVLTATPIPRTVAMTVFGDLEVSTLRTLPSGRAGIESFMVGLSEHPQWIARVWQRTAEELERGRQAFIVCAAIEPGEEEGTQPAEDDDARPIANVLEVTTQLRQLPEFAGRRIESLHGRMHADDKDRVMVQFAAGEIDIVVSTTVIEVGVDVPNASVMVVLDADRFGMSQLHQLRGRVGRGQWPGVCLLVTSAPPASLAHTRVEAVAATLDGFELAEQDLELRREGDVLGAAQSGSRSSLKVLRVTQDIDIIDAAREVATQLLESDPDLTDFPELRAAIERLGGSTVAHLEMG</sequence>
<protein>
    <recommendedName>
        <fullName evidence="8">Probable DNA 3'-5' helicase RecG</fullName>
    </recommendedName>
</protein>
<keyword evidence="6" id="KW-0238">DNA-binding</keyword>
<dbReference type="InterPro" id="IPR012340">
    <property type="entry name" value="NA-bd_OB-fold"/>
</dbReference>
<dbReference type="CDD" id="cd04488">
    <property type="entry name" value="RecG_wedge_OBF"/>
    <property type="match status" value="1"/>
</dbReference>
<dbReference type="Pfam" id="PF17191">
    <property type="entry name" value="RecG_wedge"/>
    <property type="match status" value="1"/>
</dbReference>
<dbReference type="PANTHER" id="PTHR47964:SF1">
    <property type="entry name" value="ATP-DEPENDENT DNA HELICASE HOMOLOG RECG, CHLOROPLASTIC"/>
    <property type="match status" value="1"/>
</dbReference>
<evidence type="ECO:0000256" key="1">
    <source>
        <dbReference type="ARBA" id="ARBA00022741"/>
    </source>
</evidence>
<organism evidence="11">
    <name type="scientific">Gulosibacter sediminis</name>
    <dbReference type="NCBI Taxonomy" id="1729695"/>
    <lineage>
        <taxon>Bacteria</taxon>
        <taxon>Bacillati</taxon>
        <taxon>Actinomycetota</taxon>
        <taxon>Actinomycetes</taxon>
        <taxon>Micrococcales</taxon>
        <taxon>Microbacteriaceae</taxon>
        <taxon>Gulosibacter</taxon>
    </lineage>
</organism>
<evidence type="ECO:0000256" key="3">
    <source>
        <dbReference type="ARBA" id="ARBA00022801"/>
    </source>
</evidence>